<protein>
    <submittedName>
        <fullName evidence="1">Uncharacterized protein</fullName>
    </submittedName>
</protein>
<gene>
    <name evidence="1" type="ORF">SDJN03_28500</name>
</gene>
<keyword evidence="2" id="KW-1185">Reference proteome</keyword>
<name>A0AAV6LY40_9ROSI</name>
<proteinExistence type="predicted"/>
<dbReference type="Proteomes" id="UP000685013">
    <property type="component" value="Chromosome 19"/>
</dbReference>
<feature type="non-terminal residue" evidence="1">
    <location>
        <position position="1"/>
    </location>
</feature>
<comment type="caution">
    <text evidence="1">The sequence shown here is derived from an EMBL/GenBank/DDBJ whole genome shotgun (WGS) entry which is preliminary data.</text>
</comment>
<sequence>MAWRLQAGSARKGKQIGVESIDPSVTSMGRNLGVGGLARTKACSGGHANDVRAKGTENPEDGCGWWTGMLSYHWPPCFDIVLTSRNLVVGFLSGHPDKRWDDYQWCRVKVIT</sequence>
<reference evidence="1 2" key="1">
    <citation type="journal article" date="2021" name="Hortic Res">
        <title>The domestication of Cucurbita argyrosperma as revealed by the genome of its wild relative.</title>
        <authorList>
            <person name="Barrera-Redondo J."/>
            <person name="Sanchez-de la Vega G."/>
            <person name="Aguirre-Liguori J.A."/>
            <person name="Castellanos-Morales G."/>
            <person name="Gutierrez-Guerrero Y.T."/>
            <person name="Aguirre-Dugua X."/>
            <person name="Aguirre-Planter E."/>
            <person name="Tenaillon M.I."/>
            <person name="Lira-Saade R."/>
            <person name="Eguiarte L.E."/>
        </authorList>
    </citation>
    <scope>NUCLEOTIDE SEQUENCE [LARGE SCALE GENOMIC DNA]</scope>
    <source>
        <strain evidence="1">JBR-2021</strain>
    </source>
</reference>
<dbReference type="AlphaFoldDB" id="A0AAV6LY40"/>
<dbReference type="EMBL" id="JAGKQH010000019">
    <property type="protein sequence ID" value="KAG6571772.1"/>
    <property type="molecule type" value="Genomic_DNA"/>
</dbReference>
<evidence type="ECO:0000313" key="2">
    <source>
        <dbReference type="Proteomes" id="UP000685013"/>
    </source>
</evidence>
<evidence type="ECO:0000313" key="1">
    <source>
        <dbReference type="EMBL" id="KAG6571772.1"/>
    </source>
</evidence>
<accession>A0AAV6LY40</accession>
<organism evidence="1 2">
    <name type="scientific">Cucurbita argyrosperma subsp. sororia</name>
    <dbReference type="NCBI Taxonomy" id="37648"/>
    <lineage>
        <taxon>Eukaryota</taxon>
        <taxon>Viridiplantae</taxon>
        <taxon>Streptophyta</taxon>
        <taxon>Embryophyta</taxon>
        <taxon>Tracheophyta</taxon>
        <taxon>Spermatophyta</taxon>
        <taxon>Magnoliopsida</taxon>
        <taxon>eudicotyledons</taxon>
        <taxon>Gunneridae</taxon>
        <taxon>Pentapetalae</taxon>
        <taxon>rosids</taxon>
        <taxon>fabids</taxon>
        <taxon>Cucurbitales</taxon>
        <taxon>Cucurbitaceae</taxon>
        <taxon>Cucurbiteae</taxon>
        <taxon>Cucurbita</taxon>
    </lineage>
</organism>